<reference evidence="2" key="1">
    <citation type="submission" date="2003-08" db="EMBL/GenBank/DDBJ databases">
        <authorList>
            <person name="Birren B."/>
            <person name="Nusbaum C."/>
            <person name="Abebe A."/>
            <person name="Abouelleil A."/>
            <person name="Adekoya E."/>
            <person name="Ait-zahra M."/>
            <person name="Allen N."/>
            <person name="Allen T."/>
            <person name="An P."/>
            <person name="Anderson M."/>
            <person name="Anderson S."/>
            <person name="Arachchi H."/>
            <person name="Armbruster J."/>
            <person name="Bachantsang P."/>
            <person name="Baldwin J."/>
            <person name="Barry A."/>
            <person name="Bayul T."/>
            <person name="Blitshsteyn B."/>
            <person name="Bloom T."/>
            <person name="Blye J."/>
            <person name="Boguslavskiy L."/>
            <person name="Borowsky M."/>
            <person name="Boukhgalter B."/>
            <person name="Brunache A."/>
            <person name="Butler J."/>
            <person name="Calixte N."/>
            <person name="Calvo S."/>
            <person name="Camarata J."/>
            <person name="Campo K."/>
            <person name="Chang J."/>
            <person name="Cheshatsang Y."/>
            <person name="Citroen M."/>
            <person name="Collymore A."/>
            <person name="Considine T."/>
            <person name="Cook A."/>
            <person name="Cooke P."/>
            <person name="Corum B."/>
            <person name="Cuomo C."/>
            <person name="David R."/>
            <person name="Dawoe T."/>
            <person name="Degray S."/>
            <person name="Dodge S."/>
            <person name="Dooley K."/>
            <person name="Dorje P."/>
            <person name="Dorjee K."/>
            <person name="Dorris L."/>
            <person name="Duffey N."/>
            <person name="Dupes A."/>
            <person name="Elkins T."/>
            <person name="Engels R."/>
            <person name="Erickson J."/>
            <person name="Farina A."/>
            <person name="Faro S."/>
            <person name="Ferreira P."/>
            <person name="Fischer H."/>
            <person name="Fitzgerald M."/>
            <person name="Foley K."/>
            <person name="Gage D."/>
            <person name="Galagan J."/>
            <person name="Gearin G."/>
            <person name="Gnerre S."/>
            <person name="Gnirke A."/>
            <person name="Goyette A."/>
            <person name="Graham J."/>
            <person name="Grandbois E."/>
            <person name="Gyaltsen K."/>
            <person name="Hafez N."/>
            <person name="Hagopian D."/>
            <person name="Hagos B."/>
            <person name="Hall J."/>
            <person name="Hatcher B."/>
            <person name="Heller A."/>
            <person name="Higgins H."/>
            <person name="Honan T."/>
            <person name="Horn A."/>
            <person name="Houde N."/>
            <person name="Hughes L."/>
            <person name="Hulme W."/>
            <person name="Husby E."/>
            <person name="Iliev I."/>
            <person name="Jaffe D."/>
            <person name="Jones C."/>
            <person name="Kamal M."/>
            <person name="Kamat A."/>
            <person name="Kamvysselis M."/>
            <person name="Karlsson E."/>
            <person name="Kells C."/>
            <person name="Kieu A."/>
            <person name="Kisner P."/>
            <person name="Kodira C."/>
            <person name="Kulbokas E."/>
            <person name="Labutti K."/>
            <person name="Lama D."/>
            <person name="Landers T."/>
            <person name="Leger J."/>
            <person name="Levine S."/>
            <person name="Lewis D."/>
            <person name="Lewis T."/>
            <person name="Lindblad-toh K."/>
            <person name="Liu X."/>
            <person name="Lokyitsang T."/>
            <person name="Lokyitsang Y."/>
            <person name="Lucien O."/>
            <person name="Lui A."/>
            <person name="Ma L.J."/>
            <person name="Mabbitt R."/>
            <person name="Macdonald J."/>
            <person name="Maclean C."/>
            <person name="Major J."/>
            <person name="Manning J."/>
            <person name="Marabella R."/>
            <person name="Maru K."/>
            <person name="Matthews C."/>
            <person name="Mauceli E."/>
            <person name="Mccarthy M."/>
            <person name="Mcdonough S."/>
            <person name="Mcghee T."/>
            <person name="Meldrim J."/>
            <person name="Meneus L."/>
            <person name="Mesirov J."/>
            <person name="Mihalev A."/>
            <person name="Mihova T."/>
            <person name="Mikkelsen T."/>
            <person name="Mlenga V."/>
            <person name="Moru K."/>
            <person name="Mozes J."/>
            <person name="Mulrain L."/>
            <person name="Munson G."/>
            <person name="Naylor J."/>
            <person name="Newes C."/>
            <person name="Nguyen C."/>
            <person name="Nguyen N."/>
            <person name="Nguyen T."/>
            <person name="Nicol R."/>
            <person name="Nielsen C."/>
            <person name="Nizzari M."/>
            <person name="Norbu C."/>
            <person name="Norbu N."/>
            <person name="O'donnell P."/>
            <person name="Okoawo O."/>
            <person name="O'leary S."/>
            <person name="Omotosho B."/>
            <person name="O'neill K."/>
            <person name="Osman S."/>
            <person name="Parker S."/>
            <person name="Perrin D."/>
            <person name="Phunkhang P."/>
            <person name="Piqani B."/>
            <person name="Purcell S."/>
            <person name="Rachupka T."/>
            <person name="Ramasamy U."/>
            <person name="Rameau R."/>
            <person name="Ray V."/>
            <person name="Raymond C."/>
            <person name="Retta R."/>
            <person name="Richardson S."/>
            <person name="Rise C."/>
            <person name="Rodriguez J."/>
            <person name="Rogers J."/>
            <person name="Rogov P."/>
            <person name="Rutman M."/>
            <person name="Schupbach R."/>
            <person name="Seaman C."/>
            <person name="Settipalli S."/>
            <person name="Sharpe T."/>
            <person name="Sheridan J."/>
            <person name="Sherpa N."/>
            <person name="Shi J."/>
            <person name="Smirnov S."/>
            <person name="Smith C."/>
            <person name="Sougnez C."/>
            <person name="Spencer B."/>
            <person name="Stalker J."/>
            <person name="Stange-thomann N."/>
            <person name="Stavropoulos S."/>
            <person name="Stetson K."/>
            <person name="Stone C."/>
            <person name="Stone S."/>
            <person name="Stubbs M."/>
            <person name="Talamas J."/>
            <person name="Tchuinga P."/>
            <person name="Tenzing P."/>
            <person name="Tesfaye S."/>
            <person name="Theodore J."/>
            <person name="Thoulutsang Y."/>
            <person name="Topham K."/>
            <person name="Towey S."/>
            <person name="Tsamla T."/>
            <person name="Tsomo N."/>
            <person name="Vallee D."/>
            <person name="Vassiliev H."/>
            <person name="Venkataraman V."/>
            <person name="Vinson J."/>
            <person name="Vo A."/>
            <person name="Wade C."/>
            <person name="Wang S."/>
            <person name="Wangchuk T."/>
            <person name="Wangdi T."/>
            <person name="Whittaker C."/>
            <person name="Wilkinson J."/>
            <person name="Wu Y."/>
            <person name="Wyman D."/>
            <person name="Yadav S."/>
            <person name="Yang S."/>
            <person name="Yang X."/>
            <person name="Yeager S."/>
            <person name="Yee E."/>
            <person name="Young G."/>
            <person name="Zainoun J."/>
            <person name="Zembeck L."/>
            <person name="Zimmer A."/>
            <person name="Zody M."/>
            <person name="Lander E."/>
        </authorList>
    </citation>
    <scope>NUCLEOTIDE SEQUENCE [LARGE SCALE GENOMIC DNA]</scope>
</reference>
<dbReference type="AlphaFoldDB" id="H2YYH3"/>
<keyword evidence="2" id="KW-1185">Reference proteome</keyword>
<protein>
    <submittedName>
        <fullName evidence="1">Uncharacterized protein</fullName>
    </submittedName>
</protein>
<dbReference type="InParanoid" id="H2YYH3"/>
<evidence type="ECO:0000313" key="1">
    <source>
        <dbReference type="Ensembl" id="ENSCSAVP00000010384.1"/>
    </source>
</evidence>
<dbReference type="HOGENOM" id="CLU_1958799_0_0_1"/>
<dbReference type="Proteomes" id="UP000007875">
    <property type="component" value="Unassembled WGS sequence"/>
</dbReference>
<proteinExistence type="predicted"/>
<name>H2YYH3_CIOSA</name>
<reference evidence="1" key="2">
    <citation type="submission" date="2025-08" db="UniProtKB">
        <authorList>
            <consortium name="Ensembl"/>
        </authorList>
    </citation>
    <scope>IDENTIFICATION</scope>
</reference>
<organism evidence="1 2">
    <name type="scientific">Ciona savignyi</name>
    <name type="common">Pacific transparent sea squirt</name>
    <dbReference type="NCBI Taxonomy" id="51511"/>
    <lineage>
        <taxon>Eukaryota</taxon>
        <taxon>Metazoa</taxon>
        <taxon>Chordata</taxon>
        <taxon>Tunicata</taxon>
        <taxon>Ascidiacea</taxon>
        <taxon>Phlebobranchia</taxon>
        <taxon>Cionidae</taxon>
        <taxon>Ciona</taxon>
    </lineage>
</organism>
<sequence length="128" mass="13180">MNCVVDSVSLFAMGLGTVAVVGVDSVVVPTVVSIDSVVVPAVVGIDSVVVPAVVGIDSVVVPAVVDVDSVVVSAVVGVDPVVVPAVVGIDSVVWLFVPHTNHATFHIIVEDLQRRTADFRLLFVAKTQ</sequence>
<evidence type="ECO:0000313" key="2">
    <source>
        <dbReference type="Proteomes" id="UP000007875"/>
    </source>
</evidence>
<reference evidence="1" key="3">
    <citation type="submission" date="2025-09" db="UniProtKB">
        <authorList>
            <consortium name="Ensembl"/>
        </authorList>
    </citation>
    <scope>IDENTIFICATION</scope>
</reference>
<dbReference type="Ensembl" id="ENSCSAVT00000010509.1">
    <property type="protein sequence ID" value="ENSCSAVP00000010384.1"/>
    <property type="gene ID" value="ENSCSAVG00000006118.1"/>
</dbReference>
<accession>H2YYH3</accession>